<feature type="transmembrane region" description="Helical" evidence="5">
    <location>
        <begin position="64"/>
        <end position="86"/>
    </location>
</feature>
<name>A0A931CNP4_9MICC</name>
<organism evidence="6 7">
    <name type="scientific">Arthrobacter terrae</name>
    <dbReference type="NCBI Taxonomy" id="2935737"/>
    <lineage>
        <taxon>Bacteria</taxon>
        <taxon>Bacillati</taxon>
        <taxon>Actinomycetota</taxon>
        <taxon>Actinomycetes</taxon>
        <taxon>Micrococcales</taxon>
        <taxon>Micrococcaceae</taxon>
        <taxon>Arthrobacter</taxon>
    </lineage>
</organism>
<dbReference type="EMBL" id="JADNYM010000015">
    <property type="protein sequence ID" value="MBG0740237.1"/>
    <property type="molecule type" value="Genomic_DNA"/>
</dbReference>
<sequence length="104" mass="11376">MAHCGGVLGFIPSLIIYLVFRDRGPFTEQESKEALNFTAPPTIVAAVANIIAVIFSGISPLTGTVFAFIAVGIWIFLTVYSVLAAVQVNRGQPYRYMFSLRLIH</sequence>
<evidence type="ECO:0000256" key="3">
    <source>
        <dbReference type="ARBA" id="ARBA00022989"/>
    </source>
</evidence>
<feature type="transmembrane region" description="Helical" evidence="5">
    <location>
        <begin position="6"/>
        <end position="22"/>
    </location>
</feature>
<keyword evidence="7" id="KW-1185">Reference proteome</keyword>
<evidence type="ECO:0000256" key="2">
    <source>
        <dbReference type="ARBA" id="ARBA00022692"/>
    </source>
</evidence>
<evidence type="ECO:0000313" key="6">
    <source>
        <dbReference type="EMBL" id="MBG0740237.1"/>
    </source>
</evidence>
<dbReference type="Pfam" id="PF09685">
    <property type="entry name" value="MamF_MmsF"/>
    <property type="match status" value="1"/>
</dbReference>
<reference evidence="6 7" key="1">
    <citation type="submission" date="2020-11" db="EMBL/GenBank/DDBJ databases">
        <title>Arthrobacter antarcticus sp. nov., isolated from Antarctic Soil.</title>
        <authorList>
            <person name="Li J."/>
        </authorList>
    </citation>
    <scope>NUCLEOTIDE SEQUENCE [LARGE SCALE GENOMIC DNA]</scope>
    <source>
        <strain evidence="6 7">Z1-20</strain>
    </source>
</reference>
<proteinExistence type="predicted"/>
<dbReference type="InterPro" id="IPR019109">
    <property type="entry name" value="MamF_MmsF"/>
</dbReference>
<comment type="caution">
    <text evidence="6">The sequence shown here is derived from an EMBL/GenBank/DDBJ whole genome shotgun (WGS) entry which is preliminary data.</text>
</comment>
<feature type="transmembrane region" description="Helical" evidence="5">
    <location>
        <begin position="34"/>
        <end position="58"/>
    </location>
</feature>
<keyword evidence="4 5" id="KW-0472">Membrane</keyword>
<dbReference type="AlphaFoldDB" id="A0A931CNP4"/>
<keyword evidence="3 5" id="KW-1133">Transmembrane helix</keyword>
<dbReference type="Proteomes" id="UP000655366">
    <property type="component" value="Unassembled WGS sequence"/>
</dbReference>
<evidence type="ECO:0000313" key="7">
    <source>
        <dbReference type="Proteomes" id="UP000655366"/>
    </source>
</evidence>
<evidence type="ECO:0000256" key="5">
    <source>
        <dbReference type="SAM" id="Phobius"/>
    </source>
</evidence>
<gene>
    <name evidence="6" type="ORF">IV500_12685</name>
</gene>
<protein>
    <submittedName>
        <fullName evidence="6">DUF4870 domain-containing protein</fullName>
    </submittedName>
</protein>
<comment type="subcellular location">
    <subcellularLocation>
        <location evidence="1">Membrane</location>
        <topology evidence="1">Multi-pass membrane protein</topology>
    </subcellularLocation>
</comment>
<evidence type="ECO:0000256" key="4">
    <source>
        <dbReference type="ARBA" id="ARBA00023136"/>
    </source>
</evidence>
<keyword evidence="2 5" id="KW-0812">Transmembrane</keyword>
<accession>A0A931CNP4</accession>
<evidence type="ECO:0000256" key="1">
    <source>
        <dbReference type="ARBA" id="ARBA00004141"/>
    </source>
</evidence>